<keyword evidence="3" id="KW-1185">Reference proteome</keyword>
<evidence type="ECO:0000313" key="3">
    <source>
        <dbReference type="Proteomes" id="UP001066276"/>
    </source>
</evidence>
<accession>A0AAV7PSX5</accession>
<gene>
    <name evidence="2" type="ORF">NDU88_008682</name>
</gene>
<dbReference type="EMBL" id="JANPWB010000011">
    <property type="protein sequence ID" value="KAJ1130329.1"/>
    <property type="molecule type" value="Genomic_DNA"/>
</dbReference>
<proteinExistence type="predicted"/>
<dbReference type="Proteomes" id="UP001066276">
    <property type="component" value="Chromosome 7"/>
</dbReference>
<sequence length="223" mass="23054">MPGRPCAHLVSASSPACGRVGRGGGGDRTPADSGRSHTWSSAVWSRHLRPASEARQVEWHLGGAAAASGGDWQYSRVPLSDGRCCRSRLVLQAAAGGKHTWERPAPEPRVEAYAAARGTGRPSAVEWLCRVARSGPGACGGLCMTGDTGATLGPRRLGSDGLKLELMCGGPAGGGACGEVAYFERSGEWRKAADGEGARPYETGVGAWTGRELGEIPLFGQIG</sequence>
<comment type="caution">
    <text evidence="2">The sequence shown here is derived from an EMBL/GenBank/DDBJ whole genome shotgun (WGS) entry which is preliminary data.</text>
</comment>
<protein>
    <submittedName>
        <fullName evidence="2">Uncharacterized protein</fullName>
    </submittedName>
</protein>
<feature type="region of interest" description="Disordered" evidence="1">
    <location>
        <begin position="17"/>
        <end position="38"/>
    </location>
</feature>
<reference evidence="2" key="1">
    <citation type="journal article" date="2022" name="bioRxiv">
        <title>Sequencing and chromosome-scale assembly of the giantPleurodeles waltlgenome.</title>
        <authorList>
            <person name="Brown T."/>
            <person name="Elewa A."/>
            <person name="Iarovenko S."/>
            <person name="Subramanian E."/>
            <person name="Araus A.J."/>
            <person name="Petzold A."/>
            <person name="Susuki M."/>
            <person name="Suzuki K.-i.T."/>
            <person name="Hayashi T."/>
            <person name="Toyoda A."/>
            <person name="Oliveira C."/>
            <person name="Osipova E."/>
            <person name="Leigh N.D."/>
            <person name="Simon A."/>
            <person name="Yun M.H."/>
        </authorList>
    </citation>
    <scope>NUCLEOTIDE SEQUENCE</scope>
    <source>
        <strain evidence="2">20211129_DDA</strain>
        <tissue evidence="2">Liver</tissue>
    </source>
</reference>
<dbReference type="AlphaFoldDB" id="A0AAV7PSX5"/>
<name>A0AAV7PSX5_PLEWA</name>
<evidence type="ECO:0000313" key="2">
    <source>
        <dbReference type="EMBL" id="KAJ1130329.1"/>
    </source>
</evidence>
<organism evidence="2 3">
    <name type="scientific">Pleurodeles waltl</name>
    <name type="common">Iberian ribbed newt</name>
    <dbReference type="NCBI Taxonomy" id="8319"/>
    <lineage>
        <taxon>Eukaryota</taxon>
        <taxon>Metazoa</taxon>
        <taxon>Chordata</taxon>
        <taxon>Craniata</taxon>
        <taxon>Vertebrata</taxon>
        <taxon>Euteleostomi</taxon>
        <taxon>Amphibia</taxon>
        <taxon>Batrachia</taxon>
        <taxon>Caudata</taxon>
        <taxon>Salamandroidea</taxon>
        <taxon>Salamandridae</taxon>
        <taxon>Pleurodelinae</taxon>
        <taxon>Pleurodeles</taxon>
    </lineage>
</organism>
<evidence type="ECO:0000256" key="1">
    <source>
        <dbReference type="SAM" id="MobiDB-lite"/>
    </source>
</evidence>